<gene>
    <name evidence="2" type="ORF">THTE_0371</name>
</gene>
<feature type="region of interest" description="Disordered" evidence="1">
    <location>
        <begin position="85"/>
        <end position="117"/>
    </location>
</feature>
<protein>
    <submittedName>
        <fullName evidence="2">Uncharacterized protein</fullName>
    </submittedName>
</protein>
<sequence>MTHPFLPGTTSVPLRKNSGGTCLSRLPPGGTRLSGPLFDVGSSIPFHRGLKSRAESGAKAPHSMECGDLSPLFREGFSLHNPVIDLNGKRSTGRGGTRSCHSSNRKTHSTVRFSEVG</sequence>
<dbReference type="Proteomes" id="UP000215086">
    <property type="component" value="Chromosome"/>
</dbReference>
<proteinExistence type="predicted"/>
<organism evidence="2 3">
    <name type="scientific">Thermogutta terrifontis</name>
    <dbReference type="NCBI Taxonomy" id="1331910"/>
    <lineage>
        <taxon>Bacteria</taxon>
        <taxon>Pseudomonadati</taxon>
        <taxon>Planctomycetota</taxon>
        <taxon>Planctomycetia</taxon>
        <taxon>Pirellulales</taxon>
        <taxon>Thermoguttaceae</taxon>
        <taxon>Thermogutta</taxon>
    </lineage>
</organism>
<evidence type="ECO:0000313" key="2">
    <source>
        <dbReference type="EMBL" id="ASV72973.1"/>
    </source>
</evidence>
<dbReference type="AlphaFoldDB" id="A0A286RAK8"/>
<feature type="region of interest" description="Disordered" evidence="1">
    <location>
        <begin position="1"/>
        <end position="28"/>
    </location>
</feature>
<reference evidence="2 3" key="1">
    <citation type="journal article" name="Front. Microbiol.">
        <title>Sugar Metabolism of the First Thermophilic Planctomycete Thermogutta terrifontis: Comparative Genomic and Transcriptomic Approaches.</title>
        <authorList>
            <person name="Elcheninov A.G."/>
            <person name="Menzel P."/>
            <person name="Gudbergsdottir S.R."/>
            <person name="Slesarev A.I."/>
            <person name="Kadnikov V.V."/>
            <person name="Krogh A."/>
            <person name="Bonch-Osmolovskaya E.A."/>
            <person name="Peng X."/>
            <person name="Kublanov I.V."/>
        </authorList>
    </citation>
    <scope>NUCLEOTIDE SEQUENCE [LARGE SCALE GENOMIC DNA]</scope>
    <source>
        <strain evidence="2 3">R1</strain>
    </source>
</reference>
<evidence type="ECO:0000256" key="1">
    <source>
        <dbReference type="SAM" id="MobiDB-lite"/>
    </source>
</evidence>
<keyword evidence="3" id="KW-1185">Reference proteome</keyword>
<name>A0A286RAK8_9BACT</name>
<dbReference type="EMBL" id="CP018477">
    <property type="protein sequence ID" value="ASV72973.1"/>
    <property type="molecule type" value="Genomic_DNA"/>
</dbReference>
<dbReference type="KEGG" id="ttf:THTE_0371"/>
<evidence type="ECO:0000313" key="3">
    <source>
        <dbReference type="Proteomes" id="UP000215086"/>
    </source>
</evidence>
<accession>A0A286RAK8</accession>